<dbReference type="Pfam" id="PF00668">
    <property type="entry name" value="Condensation"/>
    <property type="match status" value="5"/>
</dbReference>
<dbReference type="FunFam" id="2.30.38.10:FF:000001">
    <property type="entry name" value="Non-ribosomal peptide synthetase PvdI"/>
    <property type="match status" value="5"/>
</dbReference>
<dbReference type="InterPro" id="IPR001242">
    <property type="entry name" value="Condensation_dom"/>
</dbReference>
<dbReference type="PANTHER" id="PTHR45527:SF1">
    <property type="entry name" value="FATTY ACID SYNTHASE"/>
    <property type="match status" value="1"/>
</dbReference>
<feature type="domain" description="Carrier" evidence="7">
    <location>
        <begin position="890"/>
        <end position="965"/>
    </location>
</feature>
<comment type="caution">
    <text evidence="8">The sequence shown here is derived from an EMBL/GenBank/DDBJ whole genome shotgun (WGS) entry which is preliminary data.</text>
</comment>
<dbReference type="InterPro" id="IPR006162">
    <property type="entry name" value="Ppantetheine_attach_site"/>
</dbReference>
<evidence type="ECO:0000256" key="6">
    <source>
        <dbReference type="SAM" id="MobiDB-lite"/>
    </source>
</evidence>
<keyword evidence="4" id="KW-0597">Phosphoprotein</keyword>
<dbReference type="InterPro" id="IPR020806">
    <property type="entry name" value="PKS_PP-bd"/>
</dbReference>
<evidence type="ECO:0000259" key="7">
    <source>
        <dbReference type="PROSITE" id="PS50075"/>
    </source>
</evidence>
<evidence type="ECO:0000256" key="4">
    <source>
        <dbReference type="ARBA" id="ARBA00022553"/>
    </source>
</evidence>
<dbReference type="InterPro" id="IPR020845">
    <property type="entry name" value="AMP-binding_CS"/>
</dbReference>
<dbReference type="NCBIfam" id="NF003417">
    <property type="entry name" value="PRK04813.1"/>
    <property type="match status" value="5"/>
</dbReference>
<dbReference type="GO" id="GO:0044550">
    <property type="term" value="P:secondary metabolite biosynthetic process"/>
    <property type="evidence" value="ECO:0007669"/>
    <property type="project" value="UniProtKB-ARBA"/>
</dbReference>
<dbReference type="InterPro" id="IPR001031">
    <property type="entry name" value="Thioesterase"/>
</dbReference>
<dbReference type="InterPro" id="IPR029058">
    <property type="entry name" value="AB_hydrolase_fold"/>
</dbReference>
<feature type="domain" description="Carrier" evidence="7">
    <location>
        <begin position="1949"/>
        <end position="2024"/>
    </location>
</feature>
<dbReference type="SMART" id="SM00824">
    <property type="entry name" value="PKS_TE"/>
    <property type="match status" value="1"/>
</dbReference>
<dbReference type="Gene3D" id="3.30.300.30">
    <property type="match status" value="5"/>
</dbReference>
<comment type="similarity">
    <text evidence="2">Belongs to the ATP-dependent AMP-binding enzyme family.</text>
</comment>
<keyword evidence="5" id="KW-0436">Ligase</keyword>
<dbReference type="Gene3D" id="3.40.50.980">
    <property type="match status" value="10"/>
</dbReference>
<dbReference type="FunFam" id="1.10.1200.10:FF:000005">
    <property type="entry name" value="Nonribosomal peptide synthetase 1"/>
    <property type="match status" value="3"/>
</dbReference>
<dbReference type="InterPro" id="IPR025110">
    <property type="entry name" value="AMP-bd_C"/>
</dbReference>
<dbReference type="PROSITE" id="PS50075">
    <property type="entry name" value="CARRIER"/>
    <property type="match status" value="5"/>
</dbReference>
<dbReference type="SUPFAM" id="SSF53474">
    <property type="entry name" value="alpha/beta-Hydrolases"/>
    <property type="match status" value="1"/>
</dbReference>
<dbReference type="FunFam" id="3.30.300.30:FF:000010">
    <property type="entry name" value="Enterobactin synthetase component F"/>
    <property type="match status" value="5"/>
</dbReference>
<feature type="non-terminal residue" evidence="8">
    <location>
        <position position="5425"/>
    </location>
</feature>
<dbReference type="InterPro" id="IPR045851">
    <property type="entry name" value="AMP-bd_C_sf"/>
</dbReference>
<dbReference type="InterPro" id="IPR023213">
    <property type="entry name" value="CAT-like_dom_sf"/>
</dbReference>
<dbReference type="GO" id="GO:0043041">
    <property type="term" value="P:amino acid activation for nonribosomal peptide biosynthetic process"/>
    <property type="evidence" value="ECO:0007669"/>
    <property type="project" value="TreeGrafter"/>
</dbReference>
<dbReference type="InterPro" id="IPR036736">
    <property type="entry name" value="ACP-like_sf"/>
</dbReference>
<dbReference type="FunFam" id="3.30.559.10:FF:000012">
    <property type="entry name" value="Non-ribosomal peptide synthetase"/>
    <property type="match status" value="4"/>
</dbReference>
<dbReference type="Pfam" id="PF00975">
    <property type="entry name" value="Thioesterase"/>
    <property type="match status" value="1"/>
</dbReference>
<dbReference type="Pfam" id="PF00501">
    <property type="entry name" value="AMP-binding"/>
    <property type="match status" value="5"/>
</dbReference>
<dbReference type="PANTHER" id="PTHR45527">
    <property type="entry name" value="NONRIBOSOMAL PEPTIDE SYNTHETASE"/>
    <property type="match status" value="1"/>
</dbReference>
<protein>
    <submittedName>
        <fullName evidence="8">Non-ribosomal peptide synthase/polyketide synthase</fullName>
    </submittedName>
</protein>
<evidence type="ECO:0000256" key="1">
    <source>
        <dbReference type="ARBA" id="ARBA00001957"/>
    </source>
</evidence>
<dbReference type="Gene3D" id="2.30.38.10">
    <property type="entry name" value="Luciferase, Domain 3"/>
    <property type="match status" value="5"/>
</dbReference>
<dbReference type="EMBL" id="JABBJJ010000284">
    <property type="protein sequence ID" value="NMO20968.1"/>
    <property type="molecule type" value="Genomic_DNA"/>
</dbReference>
<feature type="region of interest" description="Disordered" evidence="6">
    <location>
        <begin position="5402"/>
        <end position="5425"/>
    </location>
</feature>
<dbReference type="FunFam" id="3.40.50.980:FF:000001">
    <property type="entry name" value="Non-ribosomal peptide synthetase"/>
    <property type="match status" value="5"/>
</dbReference>
<reference evidence="8 9" key="1">
    <citation type="submission" date="2020-04" db="EMBL/GenBank/DDBJ databases">
        <title>Draft genome of Pyxidicoccus fallax type strain.</title>
        <authorList>
            <person name="Whitworth D.E."/>
        </authorList>
    </citation>
    <scope>NUCLEOTIDE SEQUENCE [LARGE SCALE GENOMIC DNA]</scope>
    <source>
        <strain evidence="8 9">DSM 14698</strain>
    </source>
</reference>
<dbReference type="InterPro" id="IPR010071">
    <property type="entry name" value="AA_adenyl_dom"/>
</dbReference>
<name>A0A848LSM2_9BACT</name>
<dbReference type="CDD" id="cd12117">
    <property type="entry name" value="A_NRPS_Srf_like"/>
    <property type="match status" value="2"/>
</dbReference>
<evidence type="ECO:0000313" key="9">
    <source>
        <dbReference type="Proteomes" id="UP000518300"/>
    </source>
</evidence>
<dbReference type="Pfam" id="PF13193">
    <property type="entry name" value="AMP-binding_C"/>
    <property type="match status" value="5"/>
</dbReference>
<comment type="cofactor">
    <cofactor evidence="1">
        <name>pantetheine 4'-phosphate</name>
        <dbReference type="ChEBI" id="CHEBI:47942"/>
    </cofactor>
</comment>
<keyword evidence="9" id="KW-1185">Reference proteome</keyword>
<dbReference type="Proteomes" id="UP000518300">
    <property type="component" value="Unassembled WGS sequence"/>
</dbReference>
<dbReference type="SUPFAM" id="SSF56801">
    <property type="entry name" value="Acetyl-CoA synthetase-like"/>
    <property type="match status" value="5"/>
</dbReference>
<dbReference type="InterPro" id="IPR020802">
    <property type="entry name" value="TesA-like"/>
</dbReference>
<organism evidence="8 9">
    <name type="scientific">Pyxidicoccus fallax</name>
    <dbReference type="NCBI Taxonomy" id="394095"/>
    <lineage>
        <taxon>Bacteria</taxon>
        <taxon>Pseudomonadati</taxon>
        <taxon>Myxococcota</taxon>
        <taxon>Myxococcia</taxon>
        <taxon>Myxococcales</taxon>
        <taxon>Cystobacterineae</taxon>
        <taxon>Myxococcaceae</taxon>
        <taxon>Pyxidicoccus</taxon>
    </lineage>
</organism>
<dbReference type="Gene3D" id="1.10.1200.10">
    <property type="entry name" value="ACP-like"/>
    <property type="match status" value="5"/>
</dbReference>
<keyword evidence="3" id="KW-0596">Phosphopantetheine</keyword>
<proteinExistence type="inferred from homology"/>
<dbReference type="PROSITE" id="PS00012">
    <property type="entry name" value="PHOSPHOPANTETHEINE"/>
    <property type="match status" value="5"/>
</dbReference>
<feature type="domain" description="Carrier" evidence="7">
    <location>
        <begin position="3009"/>
        <end position="3084"/>
    </location>
</feature>
<accession>A0A848LSM2</accession>
<evidence type="ECO:0000256" key="3">
    <source>
        <dbReference type="ARBA" id="ARBA00022450"/>
    </source>
</evidence>
<evidence type="ECO:0000313" key="8">
    <source>
        <dbReference type="EMBL" id="NMO20968.1"/>
    </source>
</evidence>
<dbReference type="SMART" id="SM00823">
    <property type="entry name" value="PKS_PP"/>
    <property type="match status" value="5"/>
</dbReference>
<dbReference type="GO" id="GO:0072330">
    <property type="term" value="P:monocarboxylic acid biosynthetic process"/>
    <property type="evidence" value="ECO:0007669"/>
    <property type="project" value="UniProtKB-ARBA"/>
</dbReference>
<dbReference type="GO" id="GO:0031177">
    <property type="term" value="F:phosphopantetheine binding"/>
    <property type="evidence" value="ECO:0007669"/>
    <property type="project" value="InterPro"/>
</dbReference>
<dbReference type="FunFam" id="3.40.50.12780:FF:000012">
    <property type="entry name" value="Non-ribosomal peptide synthetase"/>
    <property type="match status" value="5"/>
</dbReference>
<dbReference type="RefSeq" id="WP_169350171.1">
    <property type="nucleotide sequence ID" value="NZ_JABBJJ010000284.1"/>
</dbReference>
<dbReference type="FunFam" id="3.30.559.30:FF:000001">
    <property type="entry name" value="Non-ribosomal peptide synthetase"/>
    <property type="match status" value="2"/>
</dbReference>
<dbReference type="GO" id="GO:0005829">
    <property type="term" value="C:cytosol"/>
    <property type="evidence" value="ECO:0007669"/>
    <property type="project" value="TreeGrafter"/>
</dbReference>
<gene>
    <name evidence="8" type="ORF">HG543_39900</name>
</gene>
<dbReference type="CDD" id="cd05930">
    <property type="entry name" value="A_NRPS"/>
    <property type="match status" value="3"/>
</dbReference>
<dbReference type="NCBIfam" id="NF004282">
    <property type="entry name" value="PRK05691.1"/>
    <property type="match status" value="5"/>
</dbReference>
<dbReference type="GO" id="GO:0016874">
    <property type="term" value="F:ligase activity"/>
    <property type="evidence" value="ECO:0007669"/>
    <property type="project" value="UniProtKB-KW"/>
</dbReference>
<dbReference type="InterPro" id="IPR000873">
    <property type="entry name" value="AMP-dep_synth/lig_dom"/>
</dbReference>
<feature type="region of interest" description="Disordered" evidence="6">
    <location>
        <begin position="1930"/>
        <end position="1950"/>
    </location>
</feature>
<feature type="domain" description="Carrier" evidence="7">
    <location>
        <begin position="5123"/>
        <end position="5198"/>
    </location>
</feature>
<sequence>APATIPVVDVRSVPAAERRAEARRLAVEEAFRPFNLRTGPLLRASLLRLDDAEHLLLLTMHHIVSDGWSMGILVREMVTLYAARTSGTPATLPSLPMQYADYAVWQRSWLQGPVLARQLDWWKQQLTGAPALLELPTDKARPPMPSGRGAKHTLQLPVDLSESIKALSQRYGVTPFMTMLAAFQVLLQRYSGQDDIVVGSPIAGRNRGETEDLIGFFVNTIALRARVTPGLSFAELLAQVKETTLGAYEHQDVPFEKLVEELRPPRNTSYSPFFQVLFSLQSASMGELALPGLRLEPLETSDVGAKFDLTLSFTESPRGYTGGFLYSTDLFEASTVERMAEHLHTLLQVVVTRPTQPLATLPLMESEASREQLMRWSYTASDYPRESTLPEVFAQVVARHADAVALEFGDAKLTYRQLDERSNQLAWHLRRQGVGTDSRVALALERSLELPVALLAILKAGGAYVPLDPAYPRERLAAMVEDSRPQTLVTTRALLPKLPSEGLSTVVLEDAALDAEPAHALPSAALPESLAYIDFTSGSTGRPKGVGTTHRNVLRTLFGVDYAHLGPEETFLLIAPVSFDASTLELWGPLLHGARLVVFPPHSPSDLKELEAVLTKHGVTTLHLTSGLFTQVVDHAFTALRGVRQLLTGGDVVSLPHVRRVLEELRIPVTACYGPTETTLFASCHRMTDPARLATSVPIGRPIGSTRLYVLDARGQQVPVGVQGELFIGGDGLARGYVGQPSLTAERFIPDRFSGIPGARLYRTGDLVRWLDDGTLDFVGRADSQVKLRGFRVEMGEVRAALASHPEVRNAEALVREDRPGDKRLVGYVAASESLDMAALRAFLQQRLPEYMVPSALVRLDDLPLTPTGKVDRKALPAPDVASAPNQYVAPRTPTEERFAALWAEVLGVPRVGAEDDFFELGGHSLLATQVVSRIRASLGVELSLRELFKTPTVSALAARVEAALQRRGAQVIPPLVATARTGPAPLSFAQQRLWFIDQLEPGSSLYNMAFPLRLEGRLDVRALEESLSQVVARHESLRTTFARSEGQPAQHIHPPAPLSIPVVDLRDVPAAERHAETRRQLLAEAARPFNLTAGPLLRALLLRLEDTEHVLVLMMHHIISDGWSMGVLVREMGSLYAAKAMGAQPVLPPLPVQYADYATWQRQWLKDEALKERLDYWRHQLSGAPALLELPTDRPRPPVQSRRGARQSVHLPVDLTEAIKARSQRHGVTPFMTLLAAFQVLLYRYSGQDDIVVGSPIAGRTRAETEGLIGFFVNTLVLRSRILPRDSFESVLSRVKETTLGAYEHQDVPFEKLVEELKPERSLSYSPLFQVMFALQNTPMGALELPDLRVRLLELEDVPAKFDLDLGLTETPDGFMGVLQYATDLFDAPTVARMVEHLRTLLRAALAHPEQPLASLPLMDEAEQRRLLVEWNSTATDFAESGCVHERISAQATRTPDAVAAVSDSGSLTYAQLETRSDLLASHLRQLGVRPGTLVALCMERALELPVALLGILKAGGAYVPLDPSYPRERLAFMLQDTAAPVLLTQQHLRGLLPDGPKVVCLDSDWEHGSGPNGPDVPVPPESAAYVIYTSGSTGQPKGTVISHRALANHMAWLVSTFGLSSSDRVLLKTPLSFDASVWECWASLLVGAPLVLAPPEAHRDPAALVACVVRQRVSVLQVVPSMLRFMLEEEGLRGATHLRWLFCGGEALASELGPRLRAVLPGVRLVNLYGPTEVTIDSTFAEASGEESGLTVPIGKPVANTRAYVLDARMQPVPTGVPGELYLGGVQLAHGYLQRPHLTAERFVPDALSGEAGARLYRTGDKVRWKSDGTLEYLGRIDFQVKLRGQRIELGEIEAALKQQPGVRDATVLVREDVPGNQRLVGYVVPTSGHPLDPAALRSGLLRHLPEYMVPSAFVFLEVLPLTPNGKLDRKALPPPDASNPSGGFQAPRLPTEQQLANIMAALLRVERVGVDDSFFALGGHSLLATQLVSRIRATFGVELPLRAVFESPTLSGLSQRISALQGGGAAGHPAPLLQSTPRSQALPLSFAQQRLWFIDQLDPGSVAYNLPAAVRLSGTLDVSALERALQALVARHESLRTTFATQDGEAVQRIHEASASPLPRVDLSTLPPEQREAEARRTFSEDARRPFDLARGPLLRTTLLRLEETEHVLLLTMHHIISDGWSTGVLVRELGAFYQAEVSGTPASLPALPVQYAGYAAWQRDWLRGEVLDTQLGYWKRQLAGAPSLLELPTDRPRPATQNFRGANVPVVLSRQLSDELLAASQKHGVTPFMLLLAGFQALLHRYSGQDDIVVGSPIAGRTRAETEGLIGFFVNTLVLRARIAPRASFLSLLQQVRETTLGAYERQEVPFEKLVEELKPERSLSYTPLFQVMFTLQNTPTGTLELPGLRVRSVEPEDVPAKFDLNLTLAETPDGFMGVLQYATDLFDAPTVARMVEHLRTLLRSAVARPELPVASLPLMDEAEQHRLLVEWNDTAVTFSEGGCVHERISAQAARTPDAVAAVSDSGSLTYAQLEARSDLLASHLRQLGVRPGTLVALCMERSLELPVALLAILKAGGAYVPLDPAYPRERLAFMLQDTAAPVLLTQQHLRGLLPDGPIVVCLDAGGNVMGGAEASGPSVQVSPHSAAYVIYTSGSTGQPKGTVISHRALANHMAWLVSTFSLSSSDRVLLKTPLSFDASVWECWAPLLVGAPLVLAPPEAHRDPAALLACVVRQRVTVLQVVPSMLRFMLEEGYLRRATHLRWLFCGGEALASELGPRLRAVLPEVRLVNLYGPTEVTIDSTFAEASGPESGLTVPIGRPVANTRAYVLDARMQPVPTGVPGELYLGGVQLAHGYLNRPHLTAERFVPDALSGEAGARLYRTGDKVRWLDDGTLEYLGRIDFQVKLRGQRIELGEIEAALKQQPGVRDATVLVREDVPGNQRLVGYVVPVAEGSRETEALRSGLLRHLPEYMVPSTFVFLEALPLTPNGKLDRKALPPPEAGGDSFVAPSTPVQRQLASLWSDLLHAERVGIHDSFFSLGGHSLLATQLVSRVRTAFGVELPLRAVFESPTLSGLSQRISALQGGGAAGHQAPPLLPAPRTGPLPLSFAQQRLWFIDQLDPGSVAYNLPAAVRLSGTLDVSALERALQALIARHESLRTTFATQDGEAVQRIHEPASSPLPQVDLSTLPPEQREAEARRTFSEDSRRPFDLVRGPLLRTTLLRLEETEHVLLLTMHHIISDGWSTGVLVHELAAFYQAEVSGTPASLPALPVQYADYAAWQRGWLRGEVLDAQLGYWKRQLSGAPPLLELPTDRPRPATQTFRGANVPVVLSHDLSEAVLAMCQRHGVTPFMLLLTAFQALLHRYSGQDDIVVGSPIAGRTRAETEGLIGFFVNTLVLRARVTPRASFLSLLQQVRETTLGAYEHQEVPFEKLVEELKPERSLSYSPLFQVMFALQNTPRGALEMRGLSLRSLAPEDSPAKFDLDLGLAQTPEGFAGVLQYSTALFDAATATRMVEHLLTLLRAALAHPEQPLASLPLMDEAEQRRLLGEWNATVAPFPADASVHDLFSAQASRTPEALAAVSDSGSLTYAELETRSGLLASHLRQLGVRPGTLVALCMERSLELPVALLAILKAGGAYVPLDPAYPRERLAFMLQDTAAPILLTQQHLRGLLPEGPAVVCLDSGWETGHIPSGPGVSVPPESAAYVIYTSGSTGQPKGTVISHRALANHSEWMRTTYALGSGERTLQLTPLSFDVSVAEFFAALLSGAAVVLAPADAQRNPALLLTCLLRHRITVLQVVPSLLRVLLDEPALRTVQSLRWLISGGEALPADLPPRVREAMPHVRLSNNYGPTETTIDATWWWVQDVLAGPATSIGRPVANTRAYVLDAGMRPVPTGVPGELYLGGVGLAHGYLNRPHLTAERFVPDALSGEAGARLYRTGDKVRWKADGTLEYLGRIDFQVKLRGQRIELGEIEAALKQQPGVHDATVLVREDVPGNQRLVGYVVPADEGSLNAGTLRVRLQKQLPEYMVPSTFVFLEALPLTPNGKLDRKALPLPDAGSGESFVAPSTPVQQQLASLWSDLLRVERVGADDSFFTLGGHSLLATQLVSRVRTAFSVELPLRAVFESPTLSGLAQRISALQGAGAPRHEAPPLLPAPRTGPLPLSFAQQRLWFIDQLEPGSAAYNLPAAVRLSGTLDVTALERALQALVARHESLRTTFATQDGEAVQRIHEASASPLPQVDLSTLPVEQREAGARRLATTEAAEPFDLVRGPLLRATLLRLEETEHVLLLTMHHIVSDGWSMSVLVRELAALYEAALSGEAPRLAPLPVQYADYAVWQRDWLRGEVLEEWLGYWKQQLSGAPHALELPTDRPRPPVQTFNGAAHSFTFPRELSEQLEALAHEHHATLFMVLLAAWQTLLHRYSGQEDIVVGSPIAGRNRAETEGLIGFFVNTLALRSRLSGEDTFVSLLERVRETTLGAYAHQEVPFEKLVEVLQPRRDLSRSPFFQVMFALQNVPDSELRLSGLKLSAMDAAIGTAKFELTLAMTATAHGLAGTLEYNTDLFNASTAARLVEHLRTLLGAIAVSPRQKLSALPLMNAAEQRQVLGEWSARASDFPREATLPGVFAQVVERFPDHIAVEFGDAKLTYRQLDERANRLAWHLRRLGVGADTCVALAVERSLELIVSLVAILKAGGAYVPLDPSYPRERLDGMVEDTAPRVLITTRALLEKRPAGLTTLVLEDASLDSGPAHAPPSTALPDSLAYVDFTSGSTGRPKGVGTTHRNVLRTLFGIDYAHLGPDETLLQLAPIAFDASTLEVWGALLHGARLVVMPPQPPSLEELGQVLRDARVTTLWLTAGLFTQMVEGHLEGLRPVKQVLAGGDVVPASHVRRVLEELRIPVTNGYGPTETTVFAACHRMTDPASLDASVPIGRPIGGTRLYVLDAHGQPVPAGVPGELFIGGDGLARGYIGQPALTAERFIPDAFSGIPGARLYRSGDLVRWLDDGTLDFIGRVDSQVKLRGFRIELGEVQAALDSHPEVQGAVAVLREDRPGDKRLVGYVVAPESLDMATLRAFLQQRLPEYMVPSALVRLDALPLTPNGKVDRKALPAPELTPSRAGYVAPRTPTEERLAALWAETLGLERVGAEDDFFELGGHSLLAARLTSRLQKALGRRVSLATLFQHPTVAALATVLDARPEEAAAASHLVRLKQGQPGRPSLFLVHGGGGGVDAYADLARLLPADQPVHAFRAPGLDGGAPPPASVEALAALYLPQLRAAQPRGPYLLGGWSFGGLVAQELARRLQAEGDTVALLVMLDSHAPGERAAPAPDVLGQLATFGELLDLPWRSLPLDVAELTQLGERERLAWLLEQLRRLPAGAPDLDLDEAERRFRVFQRLSEAQRTHVPGRSTGPTVLLKATPGADEP</sequence>
<dbReference type="FunFam" id="1.10.1200.10:FF:000016">
    <property type="entry name" value="Non-ribosomal peptide synthase"/>
    <property type="match status" value="2"/>
</dbReference>
<evidence type="ECO:0000256" key="2">
    <source>
        <dbReference type="ARBA" id="ARBA00006432"/>
    </source>
</evidence>
<dbReference type="Gene3D" id="3.30.559.10">
    <property type="entry name" value="Chloramphenicol acetyltransferase-like domain"/>
    <property type="match status" value="5"/>
</dbReference>
<evidence type="ECO:0000256" key="5">
    <source>
        <dbReference type="ARBA" id="ARBA00022598"/>
    </source>
</evidence>
<dbReference type="Gene3D" id="3.40.50.1820">
    <property type="entry name" value="alpha/beta hydrolase"/>
    <property type="match status" value="1"/>
</dbReference>
<dbReference type="CDD" id="cd19531">
    <property type="entry name" value="LCL_NRPS-like"/>
    <property type="match status" value="5"/>
</dbReference>
<dbReference type="Pfam" id="PF00550">
    <property type="entry name" value="PP-binding"/>
    <property type="match status" value="5"/>
</dbReference>
<dbReference type="NCBIfam" id="TIGR01733">
    <property type="entry name" value="AA-adenyl-dom"/>
    <property type="match status" value="5"/>
</dbReference>
<feature type="domain" description="Carrier" evidence="7">
    <location>
        <begin position="4068"/>
        <end position="4143"/>
    </location>
</feature>
<feature type="non-terminal residue" evidence="8">
    <location>
        <position position="1"/>
    </location>
</feature>
<dbReference type="Gene3D" id="3.30.559.30">
    <property type="entry name" value="Nonribosomal peptide synthetase, condensation domain"/>
    <property type="match status" value="5"/>
</dbReference>
<dbReference type="InterPro" id="IPR009081">
    <property type="entry name" value="PP-bd_ACP"/>
</dbReference>
<dbReference type="SUPFAM" id="SSF47336">
    <property type="entry name" value="ACP-like"/>
    <property type="match status" value="5"/>
</dbReference>
<dbReference type="SUPFAM" id="SSF52777">
    <property type="entry name" value="CoA-dependent acyltransferases"/>
    <property type="match status" value="10"/>
</dbReference>
<dbReference type="PROSITE" id="PS00455">
    <property type="entry name" value="AMP_BINDING"/>
    <property type="match status" value="5"/>
</dbReference>
<dbReference type="FunFam" id="3.40.50.980:FF:000002">
    <property type="entry name" value="Enterobactin synthetase component F"/>
    <property type="match status" value="2"/>
</dbReference>